<dbReference type="Proteomes" id="UP000000305">
    <property type="component" value="Unassembled WGS sequence"/>
</dbReference>
<accession>E9HBQ6</accession>
<feature type="compositionally biased region" description="Low complexity" evidence="1">
    <location>
        <begin position="8"/>
        <end position="21"/>
    </location>
</feature>
<feature type="compositionally biased region" description="Basic and acidic residues" evidence="1">
    <location>
        <begin position="43"/>
        <end position="60"/>
    </location>
</feature>
<feature type="region of interest" description="Disordered" evidence="1">
    <location>
        <begin position="1"/>
        <end position="164"/>
    </location>
</feature>
<feature type="compositionally biased region" description="Polar residues" evidence="1">
    <location>
        <begin position="67"/>
        <end position="91"/>
    </location>
</feature>
<evidence type="ECO:0000256" key="1">
    <source>
        <dbReference type="SAM" id="MobiDB-lite"/>
    </source>
</evidence>
<dbReference type="HOGENOM" id="CLU_1620720_0_0_1"/>
<dbReference type="InParanoid" id="E9HBQ6"/>
<protein>
    <submittedName>
        <fullName evidence="2">Uncharacterized protein</fullName>
    </submittedName>
</protein>
<reference evidence="2 3" key="1">
    <citation type="journal article" date="2011" name="Science">
        <title>The ecoresponsive genome of Daphnia pulex.</title>
        <authorList>
            <person name="Colbourne J.K."/>
            <person name="Pfrender M.E."/>
            <person name="Gilbert D."/>
            <person name="Thomas W.K."/>
            <person name="Tucker A."/>
            <person name="Oakley T.H."/>
            <person name="Tokishita S."/>
            <person name="Aerts A."/>
            <person name="Arnold G.J."/>
            <person name="Basu M.K."/>
            <person name="Bauer D.J."/>
            <person name="Caceres C.E."/>
            <person name="Carmel L."/>
            <person name="Casola C."/>
            <person name="Choi J.H."/>
            <person name="Detter J.C."/>
            <person name="Dong Q."/>
            <person name="Dusheyko S."/>
            <person name="Eads B.D."/>
            <person name="Frohlich T."/>
            <person name="Geiler-Samerotte K.A."/>
            <person name="Gerlach D."/>
            <person name="Hatcher P."/>
            <person name="Jogdeo S."/>
            <person name="Krijgsveld J."/>
            <person name="Kriventseva E.V."/>
            <person name="Kultz D."/>
            <person name="Laforsch C."/>
            <person name="Lindquist E."/>
            <person name="Lopez J."/>
            <person name="Manak J.R."/>
            <person name="Muller J."/>
            <person name="Pangilinan J."/>
            <person name="Patwardhan R.P."/>
            <person name="Pitluck S."/>
            <person name="Pritham E.J."/>
            <person name="Rechtsteiner A."/>
            <person name="Rho M."/>
            <person name="Rogozin I.B."/>
            <person name="Sakarya O."/>
            <person name="Salamov A."/>
            <person name="Schaack S."/>
            <person name="Shapiro H."/>
            <person name="Shiga Y."/>
            <person name="Skalitzky C."/>
            <person name="Smith Z."/>
            <person name="Souvorov A."/>
            <person name="Sung W."/>
            <person name="Tang Z."/>
            <person name="Tsuchiya D."/>
            <person name="Tu H."/>
            <person name="Vos H."/>
            <person name="Wang M."/>
            <person name="Wolf Y.I."/>
            <person name="Yamagata H."/>
            <person name="Yamada T."/>
            <person name="Ye Y."/>
            <person name="Shaw J.R."/>
            <person name="Andrews J."/>
            <person name="Crease T.J."/>
            <person name="Tang H."/>
            <person name="Lucas S.M."/>
            <person name="Robertson H.M."/>
            <person name="Bork P."/>
            <person name="Koonin E.V."/>
            <person name="Zdobnov E.M."/>
            <person name="Grigoriev I.V."/>
            <person name="Lynch M."/>
            <person name="Boore J.L."/>
        </authorList>
    </citation>
    <scope>NUCLEOTIDE SEQUENCE [LARGE SCALE GENOMIC DNA]</scope>
</reference>
<evidence type="ECO:0000313" key="2">
    <source>
        <dbReference type="EMBL" id="EFX70761.1"/>
    </source>
</evidence>
<sequence length="164" mass="17333">MKLPSKKGSANSASNGVASLSWSEGDIEAENSEESSRSEGSTTDEKEELRDILQDHESVSQREVLAEQSSAPPSCEVSPSDSAYSGRSSAPGTPMLRSARMSALRDRTPEPTASMDALLAGLAGRIHRHSSGPGGPDVTTDYPLRRSGRKSNVSRDNSPTDSVT</sequence>
<dbReference type="EMBL" id="GL732617">
    <property type="protein sequence ID" value="EFX70761.1"/>
    <property type="molecule type" value="Genomic_DNA"/>
</dbReference>
<proteinExistence type="predicted"/>
<feature type="compositionally biased region" description="Polar residues" evidence="1">
    <location>
        <begin position="150"/>
        <end position="164"/>
    </location>
</feature>
<evidence type="ECO:0000313" key="3">
    <source>
        <dbReference type="Proteomes" id="UP000000305"/>
    </source>
</evidence>
<dbReference type="AlphaFoldDB" id="E9HBQ6"/>
<keyword evidence="3" id="KW-1185">Reference proteome</keyword>
<dbReference type="KEGG" id="dpx:DAPPUDRAFT_256595"/>
<gene>
    <name evidence="2" type="ORF">DAPPUDRAFT_256595</name>
</gene>
<dbReference type="OrthoDB" id="10665360at2759"/>
<organism evidence="2 3">
    <name type="scientific">Daphnia pulex</name>
    <name type="common">Water flea</name>
    <dbReference type="NCBI Taxonomy" id="6669"/>
    <lineage>
        <taxon>Eukaryota</taxon>
        <taxon>Metazoa</taxon>
        <taxon>Ecdysozoa</taxon>
        <taxon>Arthropoda</taxon>
        <taxon>Crustacea</taxon>
        <taxon>Branchiopoda</taxon>
        <taxon>Diplostraca</taxon>
        <taxon>Cladocera</taxon>
        <taxon>Anomopoda</taxon>
        <taxon>Daphniidae</taxon>
        <taxon>Daphnia</taxon>
    </lineage>
</organism>
<name>E9HBQ6_DAPPU</name>